<keyword evidence="6" id="KW-1017">Isopeptide bond</keyword>
<dbReference type="Pfam" id="PF05404">
    <property type="entry name" value="TRAP-delta"/>
    <property type="match status" value="1"/>
</dbReference>
<dbReference type="PANTHER" id="PTHR12731">
    <property type="entry name" value="TRANSLOCON-ASSOCIATED PROTEIN, DELTA SUBUNIT"/>
    <property type="match status" value="1"/>
</dbReference>
<feature type="signal peptide" evidence="15">
    <location>
        <begin position="1"/>
        <end position="20"/>
    </location>
</feature>
<keyword evidence="8 15" id="KW-0732">Signal</keyword>
<accession>A0A1L8DV93</accession>
<organism evidence="16">
    <name type="scientific">Nyssomyia neivai</name>
    <dbReference type="NCBI Taxonomy" id="330878"/>
    <lineage>
        <taxon>Eukaryota</taxon>
        <taxon>Metazoa</taxon>
        <taxon>Ecdysozoa</taxon>
        <taxon>Arthropoda</taxon>
        <taxon>Hexapoda</taxon>
        <taxon>Insecta</taxon>
        <taxon>Pterygota</taxon>
        <taxon>Neoptera</taxon>
        <taxon>Endopterygota</taxon>
        <taxon>Diptera</taxon>
        <taxon>Nematocera</taxon>
        <taxon>Psychodoidea</taxon>
        <taxon>Psychodidae</taxon>
        <taxon>Nyssomyia</taxon>
    </lineage>
</organism>
<comment type="subunit">
    <text evidence="4">Heterotetramer of TRAP-alpha, TRAP-beta, TRAP-delta and TRAP-gamma.</text>
</comment>
<keyword evidence="10" id="KW-0832">Ubl conjugation</keyword>
<evidence type="ECO:0000256" key="15">
    <source>
        <dbReference type="SAM" id="SignalP"/>
    </source>
</evidence>
<keyword evidence="11" id="KW-1133">Transmembrane helix</keyword>
<evidence type="ECO:0000256" key="12">
    <source>
        <dbReference type="ARBA" id="ARBA00023136"/>
    </source>
</evidence>
<evidence type="ECO:0000313" key="16">
    <source>
        <dbReference type="EMBL" id="JAV10340.1"/>
    </source>
</evidence>
<dbReference type="GO" id="GO:0005789">
    <property type="term" value="C:endoplasmic reticulum membrane"/>
    <property type="evidence" value="ECO:0007669"/>
    <property type="project" value="UniProtKB-SubCell"/>
</dbReference>
<dbReference type="AlphaFoldDB" id="A0A1L8DV93"/>
<dbReference type="PROSITE" id="PS51257">
    <property type="entry name" value="PROKAR_LIPOPROTEIN"/>
    <property type="match status" value="1"/>
</dbReference>
<evidence type="ECO:0000256" key="5">
    <source>
        <dbReference type="ARBA" id="ARBA00014387"/>
    </source>
</evidence>
<name>A0A1L8DV93_9DIPT</name>
<dbReference type="PANTHER" id="PTHR12731:SF1">
    <property type="entry name" value="TRANSLOCON-ASSOCIATED PROTEIN SUBUNIT DELTA"/>
    <property type="match status" value="1"/>
</dbReference>
<sequence length="170" mass="18293">MYSKILSLVVLALSLSCVLGETCSNAKVKSATSFSTTDATIVSQIAFVTEFSLECSNSGAEKISLFAEVDGRVTPVAMIGDTTYQVSWSEDIKKARSGDHNVKLYDEEGYAAVRKAHRAGEENNVKPLATIVVRHPGTYSGPWFNSEILASGLIAVVAYFAFATRSKILS</sequence>
<evidence type="ECO:0000256" key="13">
    <source>
        <dbReference type="ARBA" id="ARBA00023157"/>
    </source>
</evidence>
<evidence type="ECO:0000256" key="10">
    <source>
        <dbReference type="ARBA" id="ARBA00022843"/>
    </source>
</evidence>
<reference evidence="16" key="1">
    <citation type="submission" date="2016-12" db="EMBL/GenBank/DDBJ databases">
        <title>An insight into the sialome and mialome of the sand fly, Nyssomyia neivai.</title>
        <authorList>
            <person name="Sebastian V."/>
            <person name="Goulart T.M."/>
            <person name="Oliveira W."/>
            <person name="Calvo E."/>
            <person name="Oliveira L.F."/>
            <person name="Pinto M.C."/>
            <person name="Rosselino A.M."/>
            <person name="Ribeiro J.M."/>
        </authorList>
    </citation>
    <scope>NUCLEOTIDE SEQUENCE</scope>
</reference>
<evidence type="ECO:0000256" key="4">
    <source>
        <dbReference type="ARBA" id="ARBA00011819"/>
    </source>
</evidence>
<evidence type="ECO:0000256" key="8">
    <source>
        <dbReference type="ARBA" id="ARBA00022729"/>
    </source>
</evidence>
<evidence type="ECO:0000256" key="7">
    <source>
        <dbReference type="ARBA" id="ARBA00022692"/>
    </source>
</evidence>
<evidence type="ECO:0000256" key="14">
    <source>
        <dbReference type="ARBA" id="ARBA00031791"/>
    </source>
</evidence>
<evidence type="ECO:0000256" key="1">
    <source>
        <dbReference type="ARBA" id="ARBA00002838"/>
    </source>
</evidence>
<comment type="function">
    <text evidence="1">TRAP proteins are part of a complex whose function is to bind calcium to the ER membrane and thereby regulate the retention of ER resident proteins.</text>
</comment>
<evidence type="ECO:0000256" key="2">
    <source>
        <dbReference type="ARBA" id="ARBA00004115"/>
    </source>
</evidence>
<evidence type="ECO:0000256" key="3">
    <source>
        <dbReference type="ARBA" id="ARBA00009294"/>
    </source>
</evidence>
<evidence type="ECO:0000256" key="11">
    <source>
        <dbReference type="ARBA" id="ARBA00022989"/>
    </source>
</evidence>
<comment type="similarity">
    <text evidence="3">Belongs to the TRAP-delta family.</text>
</comment>
<protein>
    <recommendedName>
        <fullName evidence="5">Translocon-associated protein subunit delta</fullName>
    </recommendedName>
    <alternativeName>
        <fullName evidence="14">Signal sequence receptor subunit delta</fullName>
    </alternativeName>
</protein>
<evidence type="ECO:0000256" key="9">
    <source>
        <dbReference type="ARBA" id="ARBA00022824"/>
    </source>
</evidence>
<keyword evidence="13" id="KW-1015">Disulfide bond</keyword>
<dbReference type="EMBL" id="GFDF01003744">
    <property type="protein sequence ID" value="JAV10340.1"/>
    <property type="molecule type" value="Transcribed_RNA"/>
</dbReference>
<evidence type="ECO:0000256" key="6">
    <source>
        <dbReference type="ARBA" id="ARBA00022499"/>
    </source>
</evidence>
<dbReference type="InterPro" id="IPR008855">
    <property type="entry name" value="TRAP-delta"/>
</dbReference>
<comment type="subcellular location">
    <subcellularLocation>
        <location evidence="2">Endoplasmic reticulum membrane</location>
        <topology evidence="2">Single-pass type I membrane protein</topology>
    </subcellularLocation>
</comment>
<keyword evidence="9" id="KW-0256">Endoplasmic reticulum</keyword>
<feature type="chain" id="PRO_5012928073" description="Translocon-associated protein subunit delta" evidence="15">
    <location>
        <begin position="21"/>
        <end position="170"/>
    </location>
</feature>
<keyword evidence="12" id="KW-0472">Membrane</keyword>
<proteinExistence type="inferred from homology"/>
<keyword evidence="7" id="KW-0812">Transmembrane</keyword>